<evidence type="ECO:0000256" key="1">
    <source>
        <dbReference type="ARBA" id="ARBA00004191"/>
    </source>
</evidence>
<evidence type="ECO:0000256" key="3">
    <source>
        <dbReference type="ARBA" id="ARBA00022475"/>
    </source>
</evidence>
<evidence type="ECO:0000256" key="8">
    <source>
        <dbReference type="ARBA" id="ARBA00023136"/>
    </source>
</evidence>
<feature type="transmembrane region" description="Helical" evidence="16">
    <location>
        <begin position="477"/>
        <end position="496"/>
    </location>
</feature>
<evidence type="ECO:0000256" key="7">
    <source>
        <dbReference type="ARBA" id="ARBA00022801"/>
    </source>
</evidence>
<evidence type="ECO:0000256" key="2">
    <source>
        <dbReference type="ARBA" id="ARBA00004236"/>
    </source>
</evidence>
<comment type="subcellular location">
    <subcellularLocation>
        <location evidence="2">Cell membrane</location>
    </subcellularLocation>
    <subcellularLocation>
        <location evidence="1">Secreted</location>
        <location evidence="1">Cell wall</location>
    </subcellularLocation>
</comment>
<dbReference type="InterPro" id="IPR017853">
    <property type="entry name" value="GH"/>
</dbReference>
<feature type="transmembrane region" description="Helical" evidence="16">
    <location>
        <begin position="315"/>
        <end position="334"/>
    </location>
</feature>
<evidence type="ECO:0000313" key="17">
    <source>
        <dbReference type="EMBL" id="GGB43543.1"/>
    </source>
</evidence>
<organism evidence="17 18">
    <name type="scientific">Tistrella bauzanensis</name>
    <dbReference type="NCBI Taxonomy" id="657419"/>
    <lineage>
        <taxon>Bacteria</taxon>
        <taxon>Pseudomonadati</taxon>
        <taxon>Pseudomonadota</taxon>
        <taxon>Alphaproteobacteria</taxon>
        <taxon>Geminicoccales</taxon>
        <taxon>Geminicoccaceae</taxon>
        <taxon>Tistrella</taxon>
    </lineage>
</organism>
<name>A0ABQ1IL59_9PROT</name>
<keyword evidence="5" id="KW-0964">Secreted</keyword>
<keyword evidence="8 16" id="KW-0472">Membrane</keyword>
<feature type="transmembrane region" description="Helical" evidence="16">
    <location>
        <begin position="508"/>
        <end position="526"/>
    </location>
</feature>
<keyword evidence="9" id="KW-0325">Glycoprotein</keyword>
<protein>
    <recommendedName>
        <fullName evidence="15">Endo-1,3-beta-glucanase btgC</fullName>
    </recommendedName>
    <alternativeName>
        <fullName evidence="14">Laminarinase btgC</fullName>
    </alternativeName>
</protein>
<dbReference type="SUPFAM" id="SSF51445">
    <property type="entry name" value="(Trans)glycosidases"/>
    <property type="match status" value="1"/>
</dbReference>
<evidence type="ECO:0000256" key="12">
    <source>
        <dbReference type="ARBA" id="ARBA00023326"/>
    </source>
</evidence>
<dbReference type="Pfam" id="PF00332">
    <property type="entry name" value="Glyco_hydro_17"/>
    <property type="match status" value="1"/>
</dbReference>
<evidence type="ECO:0000256" key="16">
    <source>
        <dbReference type="SAM" id="Phobius"/>
    </source>
</evidence>
<feature type="transmembrane region" description="Helical" evidence="16">
    <location>
        <begin position="383"/>
        <end position="402"/>
    </location>
</feature>
<dbReference type="RefSeq" id="WP_188578503.1">
    <property type="nucleotide sequence ID" value="NZ_BMDZ01000029.1"/>
</dbReference>
<accession>A0ABQ1IL59</accession>
<keyword evidence="7" id="KW-0378">Hydrolase</keyword>
<evidence type="ECO:0000256" key="13">
    <source>
        <dbReference type="ARBA" id="ARBA00037649"/>
    </source>
</evidence>
<dbReference type="PANTHER" id="PTHR16631:SF17">
    <property type="entry name" value="GLUCAN ENDO-1,3-BETA-GLUCOSIDASE BTGC"/>
    <property type="match status" value="1"/>
</dbReference>
<keyword evidence="18" id="KW-1185">Reference proteome</keyword>
<keyword evidence="4" id="KW-0134">Cell wall</keyword>
<evidence type="ECO:0000256" key="11">
    <source>
        <dbReference type="ARBA" id="ARBA00023316"/>
    </source>
</evidence>
<feature type="transmembrane region" description="Helical" evidence="16">
    <location>
        <begin position="447"/>
        <end position="465"/>
    </location>
</feature>
<dbReference type="PANTHER" id="PTHR16631">
    <property type="entry name" value="GLUCAN 1,3-BETA-GLUCOSIDASE"/>
    <property type="match status" value="1"/>
</dbReference>
<evidence type="ECO:0000256" key="15">
    <source>
        <dbReference type="ARBA" id="ARBA00043078"/>
    </source>
</evidence>
<dbReference type="InterPro" id="IPR050732">
    <property type="entry name" value="Beta-glucan_modifiers"/>
</dbReference>
<evidence type="ECO:0000256" key="5">
    <source>
        <dbReference type="ARBA" id="ARBA00022525"/>
    </source>
</evidence>
<dbReference type="EMBL" id="BMDZ01000029">
    <property type="protein sequence ID" value="GGB43543.1"/>
    <property type="molecule type" value="Genomic_DNA"/>
</dbReference>
<evidence type="ECO:0000256" key="14">
    <source>
        <dbReference type="ARBA" id="ARBA00042373"/>
    </source>
</evidence>
<keyword evidence="10" id="KW-0119">Carbohydrate metabolism</keyword>
<reference evidence="18" key="1">
    <citation type="journal article" date="2019" name="Int. J. Syst. Evol. Microbiol.">
        <title>The Global Catalogue of Microorganisms (GCM) 10K type strain sequencing project: providing services to taxonomists for standard genome sequencing and annotation.</title>
        <authorList>
            <consortium name="The Broad Institute Genomics Platform"/>
            <consortium name="The Broad Institute Genome Sequencing Center for Infectious Disease"/>
            <person name="Wu L."/>
            <person name="Ma J."/>
        </authorList>
    </citation>
    <scope>NUCLEOTIDE SEQUENCE [LARGE SCALE GENOMIC DNA]</scope>
    <source>
        <strain evidence="18">CGMCC 1.10188</strain>
    </source>
</reference>
<feature type="transmembrane region" description="Helical" evidence="16">
    <location>
        <begin position="350"/>
        <end position="371"/>
    </location>
</feature>
<comment type="caution">
    <text evidence="17">The sequence shown here is derived from an EMBL/GenBank/DDBJ whole genome shotgun (WGS) entry which is preliminary data.</text>
</comment>
<evidence type="ECO:0000256" key="10">
    <source>
        <dbReference type="ARBA" id="ARBA00023277"/>
    </source>
</evidence>
<evidence type="ECO:0000256" key="6">
    <source>
        <dbReference type="ARBA" id="ARBA00022729"/>
    </source>
</evidence>
<evidence type="ECO:0000256" key="9">
    <source>
        <dbReference type="ARBA" id="ARBA00023180"/>
    </source>
</evidence>
<keyword evidence="16" id="KW-1133">Transmembrane helix</keyword>
<keyword evidence="11" id="KW-0961">Cell wall biogenesis/degradation</keyword>
<feature type="transmembrane region" description="Helical" evidence="16">
    <location>
        <begin position="532"/>
        <end position="549"/>
    </location>
</feature>
<evidence type="ECO:0000256" key="4">
    <source>
        <dbReference type="ARBA" id="ARBA00022512"/>
    </source>
</evidence>
<dbReference type="Proteomes" id="UP000603352">
    <property type="component" value="Unassembled WGS sequence"/>
</dbReference>
<proteinExistence type="predicted"/>
<keyword evidence="12" id="KW-0624">Polysaccharide degradation</keyword>
<sequence length="558" mass="60914">MSSRLIGLVAFLVTAAIAWGLWSWTNAPVALPDVPNAHVACTSYAPFRGRQTPHNVDFVAPPAQIAEDMAILKSVTDCVRLYSARQGLEEVSVQAAQLGMKVLQGIWIGADPENNRLEIDAALDVVARNPDAIRAVIVGNEVLLRREQSPERLRELIRGVKARTDKPVTYADVWEFWLQNRDLADEVDFVTVHILPYWEDEPVSVDHSMAHLRRIIAEVKEAFPGKPIMIGETGWPSEGRTRGPASPGLVNQAKFIREFIPLARSMGVDYNLIEAFDQPWKRVQEGTVGGHWGLVDEFRNQKFPLTGPVVEMPHWYWLAAGGIFAAAMLMLLAGRRRPDRSIEEHVGREILGWTAAVSAAQLAGATLLLSIDHLSLVNRGPVEWTVGIGLWLLSTVTAVVLARRWAGRAEMRIQPAPVHTVLSALRMPHKARWLGTDDEARALRHGLLRGLAAVSVAIAMIGLALDPRYRDFPIATFLIPALGWAVDALMPVAGRARTPRLTLPVEEALLALMIGGGAVAVAVAEGAENGEAHVWAVIGLLFATAMAIAPRRGPAGPD</sequence>
<keyword evidence="3" id="KW-1003">Cell membrane</keyword>
<comment type="function">
    <text evidence="13">Glucanases play a role in cell expansion during growth, in cell-cell fusion during mating, and in spore release during sporulation. This enzyme may be involved in beta-glucan degradation. Active on laminarin and lichenan.</text>
</comment>
<gene>
    <name evidence="17" type="primary">ndvC</name>
    <name evidence="17" type="ORF">GCM10011505_26060</name>
</gene>
<keyword evidence="16" id="KW-0812">Transmembrane</keyword>
<keyword evidence="6" id="KW-0732">Signal</keyword>
<evidence type="ECO:0000313" key="18">
    <source>
        <dbReference type="Proteomes" id="UP000603352"/>
    </source>
</evidence>
<dbReference type="InterPro" id="IPR000490">
    <property type="entry name" value="Glyco_hydro_17"/>
</dbReference>
<dbReference type="Gene3D" id="3.20.20.80">
    <property type="entry name" value="Glycosidases"/>
    <property type="match status" value="1"/>
</dbReference>